<evidence type="ECO:0000313" key="1">
    <source>
        <dbReference type="EMBL" id="GAA4491450.1"/>
    </source>
</evidence>
<dbReference type="Proteomes" id="UP001501183">
    <property type="component" value="Unassembled WGS sequence"/>
</dbReference>
<keyword evidence="2" id="KW-1185">Reference proteome</keyword>
<organism evidence="1 2">
    <name type="scientific">Rhodococcus olei</name>
    <dbReference type="NCBI Taxonomy" id="2161675"/>
    <lineage>
        <taxon>Bacteria</taxon>
        <taxon>Bacillati</taxon>
        <taxon>Actinomycetota</taxon>
        <taxon>Actinomycetes</taxon>
        <taxon>Mycobacteriales</taxon>
        <taxon>Nocardiaceae</taxon>
        <taxon>Rhodococcus</taxon>
    </lineage>
</organism>
<sequence length="103" mass="10988">MGALSPATARLEIVIVGLIRISPCRRGCCEPLDSTHPGTQGTDEQRHKLQAHHGHTELGHPGGLDAKEILRDRVGPLGWWESGEMSPALVGGVPLPRCGWAIA</sequence>
<dbReference type="EMBL" id="BAABFB010000092">
    <property type="protein sequence ID" value="GAA4491450.1"/>
    <property type="molecule type" value="Genomic_DNA"/>
</dbReference>
<accession>A0ABP8PT46</accession>
<gene>
    <name evidence="1" type="ORF">GCM10023094_55860</name>
</gene>
<comment type="caution">
    <text evidence="1">The sequence shown here is derived from an EMBL/GenBank/DDBJ whole genome shotgun (WGS) entry which is preliminary data.</text>
</comment>
<name>A0ABP8PT46_9NOCA</name>
<reference evidence="2" key="1">
    <citation type="journal article" date="2019" name="Int. J. Syst. Evol. Microbiol.">
        <title>The Global Catalogue of Microorganisms (GCM) 10K type strain sequencing project: providing services to taxonomists for standard genome sequencing and annotation.</title>
        <authorList>
            <consortium name="The Broad Institute Genomics Platform"/>
            <consortium name="The Broad Institute Genome Sequencing Center for Infectious Disease"/>
            <person name="Wu L."/>
            <person name="Ma J."/>
        </authorList>
    </citation>
    <scope>NUCLEOTIDE SEQUENCE [LARGE SCALE GENOMIC DNA]</scope>
    <source>
        <strain evidence="2">JCM 32206</strain>
    </source>
</reference>
<evidence type="ECO:0000313" key="2">
    <source>
        <dbReference type="Proteomes" id="UP001501183"/>
    </source>
</evidence>
<proteinExistence type="predicted"/>
<protein>
    <submittedName>
        <fullName evidence="1">Uncharacterized protein</fullName>
    </submittedName>
</protein>